<dbReference type="GO" id="GO:0050684">
    <property type="term" value="P:regulation of mRNA processing"/>
    <property type="evidence" value="ECO:0007669"/>
    <property type="project" value="TreeGrafter"/>
</dbReference>
<dbReference type="GO" id="GO:0005524">
    <property type="term" value="F:ATP binding"/>
    <property type="evidence" value="ECO:0007669"/>
    <property type="project" value="UniProtKB-KW"/>
</dbReference>
<dbReference type="GO" id="GO:0000245">
    <property type="term" value="P:spliceosomal complex assembly"/>
    <property type="evidence" value="ECO:0007669"/>
    <property type="project" value="TreeGrafter"/>
</dbReference>
<dbReference type="GO" id="GO:0005634">
    <property type="term" value="C:nucleus"/>
    <property type="evidence" value="ECO:0007669"/>
    <property type="project" value="TreeGrafter"/>
</dbReference>
<organism evidence="9 10">
    <name type="scientific">Cladonia borealis</name>
    <dbReference type="NCBI Taxonomy" id="184061"/>
    <lineage>
        <taxon>Eukaryota</taxon>
        <taxon>Fungi</taxon>
        <taxon>Dikarya</taxon>
        <taxon>Ascomycota</taxon>
        <taxon>Pezizomycotina</taxon>
        <taxon>Lecanoromycetes</taxon>
        <taxon>OSLEUM clade</taxon>
        <taxon>Lecanoromycetidae</taxon>
        <taxon>Lecanorales</taxon>
        <taxon>Lecanorineae</taxon>
        <taxon>Cladoniaceae</taxon>
        <taxon>Cladonia</taxon>
    </lineage>
</organism>
<evidence type="ECO:0000256" key="2">
    <source>
        <dbReference type="ARBA" id="ARBA00022527"/>
    </source>
</evidence>
<dbReference type="PANTHER" id="PTHR47634">
    <property type="entry name" value="PROTEIN KINASE DOMAIN-CONTAINING PROTEIN-RELATED"/>
    <property type="match status" value="1"/>
</dbReference>
<accession>A0AA39UF50</accession>
<keyword evidence="6" id="KW-0067">ATP-binding</keyword>
<protein>
    <recommendedName>
        <fullName evidence="1">non-specific serine/threonine protein kinase</fullName>
        <ecNumber evidence="1">2.7.11.1</ecNumber>
    </recommendedName>
</protein>
<evidence type="ECO:0000256" key="7">
    <source>
        <dbReference type="ARBA" id="ARBA00047899"/>
    </source>
</evidence>
<dbReference type="EMBL" id="JAFEKC020000001">
    <property type="protein sequence ID" value="KAK0517241.1"/>
    <property type="molecule type" value="Genomic_DNA"/>
</dbReference>
<comment type="caution">
    <text evidence="9">The sequence shown here is derived from an EMBL/GenBank/DDBJ whole genome shotgun (WGS) entry which is preliminary data.</text>
</comment>
<keyword evidence="5" id="KW-0418">Kinase</keyword>
<keyword evidence="3" id="KW-0808">Transferase</keyword>
<comment type="catalytic activity">
    <reaction evidence="8">
        <text>L-seryl-[protein] + ATP = O-phospho-L-seryl-[protein] + ADP + H(+)</text>
        <dbReference type="Rhea" id="RHEA:17989"/>
        <dbReference type="Rhea" id="RHEA-COMP:9863"/>
        <dbReference type="Rhea" id="RHEA-COMP:11604"/>
        <dbReference type="ChEBI" id="CHEBI:15378"/>
        <dbReference type="ChEBI" id="CHEBI:29999"/>
        <dbReference type="ChEBI" id="CHEBI:30616"/>
        <dbReference type="ChEBI" id="CHEBI:83421"/>
        <dbReference type="ChEBI" id="CHEBI:456216"/>
        <dbReference type="EC" id="2.7.11.1"/>
    </reaction>
</comment>
<dbReference type="Gene3D" id="1.10.510.10">
    <property type="entry name" value="Transferase(Phosphotransferase) domain 1"/>
    <property type="match status" value="1"/>
</dbReference>
<proteinExistence type="predicted"/>
<name>A0AA39UF50_9LECA</name>
<dbReference type="GO" id="GO:0005737">
    <property type="term" value="C:cytoplasm"/>
    <property type="evidence" value="ECO:0007669"/>
    <property type="project" value="TreeGrafter"/>
</dbReference>
<keyword evidence="2" id="KW-0723">Serine/threonine-protein kinase</keyword>
<evidence type="ECO:0000313" key="9">
    <source>
        <dbReference type="EMBL" id="KAK0517241.1"/>
    </source>
</evidence>
<gene>
    <name evidence="9" type="ORF">JMJ35_000396</name>
</gene>
<evidence type="ECO:0000256" key="5">
    <source>
        <dbReference type="ARBA" id="ARBA00022777"/>
    </source>
</evidence>
<keyword evidence="10" id="KW-1185">Reference proteome</keyword>
<evidence type="ECO:0000256" key="8">
    <source>
        <dbReference type="ARBA" id="ARBA00048679"/>
    </source>
</evidence>
<dbReference type="Proteomes" id="UP001166286">
    <property type="component" value="Unassembled WGS sequence"/>
</dbReference>
<dbReference type="AlphaFoldDB" id="A0AA39UF50"/>
<reference evidence="9" key="1">
    <citation type="submission" date="2023-03" db="EMBL/GenBank/DDBJ databases">
        <title>Complete genome of Cladonia borealis.</title>
        <authorList>
            <person name="Park H."/>
        </authorList>
    </citation>
    <scope>NUCLEOTIDE SEQUENCE</scope>
    <source>
        <strain evidence="9">ANT050790</strain>
    </source>
</reference>
<sequence length="187" mass="20668">MVAEPPLLLLIAIARAKKPKAQAGMPLGIWRHTKVPHAFEYRGRLLAAYYHIYHNVSATLKTSEVHSPNTSYVFDECNSINAAHYIETAVDEIKLLNKIVAANPNHPGRKHVVSLLDSFEHKGPNGVHVCMVFVAVFPCQRRGTSNGPESKSIQYCTKSSVKSLTSLFSATAISKPIVNNLVERPRL</sequence>
<comment type="catalytic activity">
    <reaction evidence="7">
        <text>L-threonyl-[protein] + ATP = O-phospho-L-threonyl-[protein] + ADP + H(+)</text>
        <dbReference type="Rhea" id="RHEA:46608"/>
        <dbReference type="Rhea" id="RHEA-COMP:11060"/>
        <dbReference type="Rhea" id="RHEA-COMP:11605"/>
        <dbReference type="ChEBI" id="CHEBI:15378"/>
        <dbReference type="ChEBI" id="CHEBI:30013"/>
        <dbReference type="ChEBI" id="CHEBI:30616"/>
        <dbReference type="ChEBI" id="CHEBI:61977"/>
        <dbReference type="ChEBI" id="CHEBI:456216"/>
        <dbReference type="EC" id="2.7.11.1"/>
    </reaction>
</comment>
<evidence type="ECO:0000256" key="6">
    <source>
        <dbReference type="ARBA" id="ARBA00022840"/>
    </source>
</evidence>
<dbReference type="EC" id="2.7.11.1" evidence="1"/>
<dbReference type="InterPro" id="IPR051334">
    <property type="entry name" value="SRPK"/>
</dbReference>
<evidence type="ECO:0000256" key="3">
    <source>
        <dbReference type="ARBA" id="ARBA00022679"/>
    </source>
</evidence>
<dbReference type="Gene3D" id="3.30.200.20">
    <property type="entry name" value="Phosphorylase Kinase, domain 1"/>
    <property type="match status" value="1"/>
</dbReference>
<keyword evidence="4" id="KW-0547">Nucleotide-binding</keyword>
<evidence type="ECO:0000256" key="1">
    <source>
        <dbReference type="ARBA" id="ARBA00012513"/>
    </source>
</evidence>
<dbReference type="PANTHER" id="PTHR47634:SF9">
    <property type="entry name" value="PROTEIN KINASE DOMAIN-CONTAINING PROTEIN-RELATED"/>
    <property type="match status" value="1"/>
</dbReference>
<evidence type="ECO:0000313" key="10">
    <source>
        <dbReference type="Proteomes" id="UP001166286"/>
    </source>
</evidence>
<evidence type="ECO:0000256" key="4">
    <source>
        <dbReference type="ARBA" id="ARBA00022741"/>
    </source>
</evidence>
<dbReference type="GO" id="GO:0004674">
    <property type="term" value="F:protein serine/threonine kinase activity"/>
    <property type="evidence" value="ECO:0007669"/>
    <property type="project" value="UniProtKB-KW"/>
</dbReference>